<sequence>MNKNRWHRPCVISALAPSVGLTGTECVLIIVVVVIGALLAIQGMPVGTIAEVLIGGGLVGHRLTQCEVPSQSV</sequence>
<feature type="transmembrane region" description="Helical" evidence="1">
    <location>
        <begin position="12"/>
        <end position="41"/>
    </location>
</feature>
<keyword evidence="1" id="KW-0812">Transmembrane</keyword>
<keyword evidence="1" id="KW-1133">Transmembrane helix</keyword>
<name>A0ABN0ZM58_9ACTN</name>
<comment type="caution">
    <text evidence="2">The sequence shown here is derived from an EMBL/GenBank/DDBJ whole genome shotgun (WGS) entry which is preliminary data.</text>
</comment>
<keyword evidence="3" id="KW-1185">Reference proteome</keyword>
<organism evidence="2 3">
    <name type="scientific">Streptomyces olivaceiscleroticus</name>
    <dbReference type="NCBI Taxonomy" id="68245"/>
    <lineage>
        <taxon>Bacteria</taxon>
        <taxon>Bacillati</taxon>
        <taxon>Actinomycetota</taxon>
        <taxon>Actinomycetes</taxon>
        <taxon>Kitasatosporales</taxon>
        <taxon>Streptomycetaceae</taxon>
        <taxon>Streptomyces</taxon>
    </lineage>
</organism>
<keyword evidence="1" id="KW-0472">Membrane</keyword>
<evidence type="ECO:0000256" key="1">
    <source>
        <dbReference type="SAM" id="Phobius"/>
    </source>
</evidence>
<proteinExistence type="predicted"/>
<dbReference type="EMBL" id="BAAABY010000009">
    <property type="protein sequence ID" value="GAA0452501.1"/>
    <property type="molecule type" value="Genomic_DNA"/>
</dbReference>
<reference evidence="2 3" key="1">
    <citation type="journal article" date="2019" name="Int. J. Syst. Evol. Microbiol.">
        <title>The Global Catalogue of Microorganisms (GCM) 10K type strain sequencing project: providing services to taxonomists for standard genome sequencing and annotation.</title>
        <authorList>
            <consortium name="The Broad Institute Genomics Platform"/>
            <consortium name="The Broad Institute Genome Sequencing Center for Infectious Disease"/>
            <person name="Wu L."/>
            <person name="Ma J."/>
        </authorList>
    </citation>
    <scope>NUCLEOTIDE SEQUENCE [LARGE SCALE GENOMIC DNA]</scope>
    <source>
        <strain evidence="2 3">JCM 4805</strain>
    </source>
</reference>
<accession>A0ABN0ZM58</accession>
<protein>
    <submittedName>
        <fullName evidence="2">Uncharacterized protein</fullName>
    </submittedName>
</protein>
<dbReference type="Proteomes" id="UP001500909">
    <property type="component" value="Unassembled WGS sequence"/>
</dbReference>
<dbReference type="RefSeq" id="WP_346094033.1">
    <property type="nucleotide sequence ID" value="NZ_BAAABY010000009.1"/>
</dbReference>
<evidence type="ECO:0000313" key="2">
    <source>
        <dbReference type="EMBL" id="GAA0452501.1"/>
    </source>
</evidence>
<gene>
    <name evidence="2" type="ORF">GCM10010361_15770</name>
</gene>
<evidence type="ECO:0000313" key="3">
    <source>
        <dbReference type="Proteomes" id="UP001500909"/>
    </source>
</evidence>